<proteinExistence type="predicted"/>
<dbReference type="HOGENOM" id="CLU_2027093_0_0_1"/>
<reference evidence="2 3" key="1">
    <citation type="submission" date="2014-04" db="EMBL/GenBank/DDBJ databases">
        <authorList>
            <consortium name="DOE Joint Genome Institute"/>
            <person name="Kuo A."/>
            <person name="Kohler A."/>
            <person name="Nagy L.G."/>
            <person name="Floudas D."/>
            <person name="Copeland A."/>
            <person name="Barry K.W."/>
            <person name="Cichocki N."/>
            <person name="Veneault-Fourrey C."/>
            <person name="LaButti K."/>
            <person name="Lindquist E.A."/>
            <person name="Lipzen A."/>
            <person name="Lundell T."/>
            <person name="Morin E."/>
            <person name="Murat C."/>
            <person name="Sun H."/>
            <person name="Tunlid A."/>
            <person name="Henrissat B."/>
            <person name="Grigoriev I.V."/>
            <person name="Hibbett D.S."/>
            <person name="Martin F."/>
            <person name="Nordberg H.P."/>
            <person name="Cantor M.N."/>
            <person name="Hua S.X."/>
        </authorList>
    </citation>
    <scope>NUCLEOTIDE SEQUENCE [LARGE SCALE GENOMIC DNA]</scope>
    <source>
        <strain evidence="2 3">LaAM-08-1</strain>
    </source>
</reference>
<organism evidence="2 3">
    <name type="scientific">Laccaria amethystina LaAM-08-1</name>
    <dbReference type="NCBI Taxonomy" id="1095629"/>
    <lineage>
        <taxon>Eukaryota</taxon>
        <taxon>Fungi</taxon>
        <taxon>Dikarya</taxon>
        <taxon>Basidiomycota</taxon>
        <taxon>Agaricomycotina</taxon>
        <taxon>Agaricomycetes</taxon>
        <taxon>Agaricomycetidae</taxon>
        <taxon>Agaricales</taxon>
        <taxon>Agaricineae</taxon>
        <taxon>Hydnangiaceae</taxon>
        <taxon>Laccaria</taxon>
    </lineage>
</organism>
<evidence type="ECO:0000313" key="2">
    <source>
        <dbReference type="EMBL" id="KIJ98837.1"/>
    </source>
</evidence>
<feature type="compositionally biased region" description="Low complexity" evidence="1">
    <location>
        <begin position="32"/>
        <end position="43"/>
    </location>
</feature>
<accession>A0A0C9XSF5</accession>
<dbReference type="EMBL" id="KN838660">
    <property type="protein sequence ID" value="KIJ98837.1"/>
    <property type="molecule type" value="Genomic_DNA"/>
</dbReference>
<evidence type="ECO:0000256" key="1">
    <source>
        <dbReference type="SAM" id="MobiDB-lite"/>
    </source>
</evidence>
<evidence type="ECO:0000313" key="3">
    <source>
        <dbReference type="Proteomes" id="UP000054477"/>
    </source>
</evidence>
<dbReference type="AlphaFoldDB" id="A0A0C9XSF5"/>
<keyword evidence="3" id="KW-1185">Reference proteome</keyword>
<feature type="region of interest" description="Disordered" evidence="1">
    <location>
        <begin position="1"/>
        <end position="43"/>
    </location>
</feature>
<protein>
    <submittedName>
        <fullName evidence="2">Uncharacterized protein</fullName>
    </submittedName>
</protein>
<reference evidence="3" key="2">
    <citation type="submission" date="2015-01" db="EMBL/GenBank/DDBJ databases">
        <title>Evolutionary Origins and Diversification of the Mycorrhizal Mutualists.</title>
        <authorList>
            <consortium name="DOE Joint Genome Institute"/>
            <consortium name="Mycorrhizal Genomics Consortium"/>
            <person name="Kohler A."/>
            <person name="Kuo A."/>
            <person name="Nagy L.G."/>
            <person name="Floudas D."/>
            <person name="Copeland A."/>
            <person name="Barry K.W."/>
            <person name="Cichocki N."/>
            <person name="Veneault-Fourrey C."/>
            <person name="LaButti K."/>
            <person name="Lindquist E.A."/>
            <person name="Lipzen A."/>
            <person name="Lundell T."/>
            <person name="Morin E."/>
            <person name="Murat C."/>
            <person name="Riley R."/>
            <person name="Ohm R."/>
            <person name="Sun H."/>
            <person name="Tunlid A."/>
            <person name="Henrissat B."/>
            <person name="Grigoriev I.V."/>
            <person name="Hibbett D.S."/>
            <person name="Martin F."/>
        </authorList>
    </citation>
    <scope>NUCLEOTIDE SEQUENCE [LARGE SCALE GENOMIC DNA]</scope>
    <source>
        <strain evidence="3">LaAM-08-1</strain>
    </source>
</reference>
<dbReference type="Proteomes" id="UP000054477">
    <property type="component" value="Unassembled WGS sequence"/>
</dbReference>
<gene>
    <name evidence="2" type="ORF">K443DRAFT_8867</name>
</gene>
<name>A0A0C9XSF5_9AGAR</name>
<sequence length="122" mass="13332">MAPGNGANHKNLKLRKKAAIATSSQPPPPLSAPFASPDSSSEPVNIKCDPSPYLAQSCSHLAHIMGYCIREKIKEDALAEGMELGKVHGRRDERENCRGDLEKSYKRGYMVGWEVGAHEEGE</sequence>